<sequence>MKEEQQADDDAKEGQHRAVESIQVHQSLSGRAGAIDRAVMRVAALPNGRRAGRGAQQQLIRLR</sequence>
<gene>
    <name evidence="2" type="ORF">GCM10010151_25630</name>
</gene>
<accession>A0ABN0WEL4</accession>
<evidence type="ECO:0000256" key="1">
    <source>
        <dbReference type="SAM" id="MobiDB-lite"/>
    </source>
</evidence>
<evidence type="ECO:0000313" key="3">
    <source>
        <dbReference type="Proteomes" id="UP001501822"/>
    </source>
</evidence>
<keyword evidence="3" id="KW-1185">Reference proteome</keyword>
<reference evidence="2 3" key="1">
    <citation type="journal article" date="2019" name="Int. J. Syst. Evol. Microbiol.">
        <title>The Global Catalogue of Microorganisms (GCM) 10K type strain sequencing project: providing services to taxonomists for standard genome sequencing and annotation.</title>
        <authorList>
            <consortium name="The Broad Institute Genomics Platform"/>
            <consortium name="The Broad Institute Genome Sequencing Center for Infectious Disease"/>
            <person name="Wu L."/>
            <person name="Ma J."/>
        </authorList>
    </citation>
    <scope>NUCLEOTIDE SEQUENCE [LARGE SCALE GENOMIC DNA]</scope>
    <source>
        <strain evidence="2 3">JCM 3146</strain>
    </source>
</reference>
<feature type="compositionally biased region" description="Acidic residues" evidence="1">
    <location>
        <begin position="1"/>
        <end position="11"/>
    </location>
</feature>
<evidence type="ECO:0000313" key="2">
    <source>
        <dbReference type="EMBL" id="GAA0334813.1"/>
    </source>
</evidence>
<protein>
    <submittedName>
        <fullName evidence="2">Uncharacterized protein</fullName>
    </submittedName>
</protein>
<proteinExistence type="predicted"/>
<comment type="caution">
    <text evidence="2">The sequence shown here is derived from an EMBL/GenBank/DDBJ whole genome shotgun (WGS) entry which is preliminary data.</text>
</comment>
<dbReference type="EMBL" id="BAAABM010000016">
    <property type="protein sequence ID" value="GAA0334813.1"/>
    <property type="molecule type" value="Genomic_DNA"/>
</dbReference>
<dbReference type="Proteomes" id="UP001501822">
    <property type="component" value="Unassembled WGS sequence"/>
</dbReference>
<organism evidence="2 3">
    <name type="scientific">Actinoallomurus spadix</name>
    <dbReference type="NCBI Taxonomy" id="79912"/>
    <lineage>
        <taxon>Bacteria</taxon>
        <taxon>Bacillati</taxon>
        <taxon>Actinomycetota</taxon>
        <taxon>Actinomycetes</taxon>
        <taxon>Streptosporangiales</taxon>
        <taxon>Thermomonosporaceae</taxon>
        <taxon>Actinoallomurus</taxon>
    </lineage>
</organism>
<name>A0ABN0WEL4_9ACTN</name>
<feature type="region of interest" description="Disordered" evidence="1">
    <location>
        <begin position="1"/>
        <end position="25"/>
    </location>
</feature>